<dbReference type="EMBL" id="HE681724">
    <property type="protein sequence ID" value="CCG24430.1"/>
    <property type="molecule type" value="Genomic_DNA"/>
</dbReference>
<dbReference type="eggNOG" id="ENOG502S20P">
    <property type="taxonomic scope" value="Eukaryota"/>
</dbReference>
<dbReference type="SMART" id="SM00787">
    <property type="entry name" value="Spc7"/>
    <property type="match status" value="1"/>
</dbReference>
<accession>H8X8F5</accession>
<gene>
    <name evidence="4" type="ORF">CORT_0F02050</name>
</gene>
<dbReference type="GO" id="GO:0007094">
    <property type="term" value="P:mitotic spindle assembly checkpoint signaling"/>
    <property type="evidence" value="ECO:0007669"/>
    <property type="project" value="TreeGrafter"/>
</dbReference>
<dbReference type="KEGG" id="cot:CORT_0F02050"/>
<dbReference type="GeneID" id="14541802"/>
<feature type="compositionally biased region" description="Acidic residues" evidence="2">
    <location>
        <begin position="91"/>
        <end position="100"/>
    </location>
</feature>
<dbReference type="PANTHER" id="PTHR28260:SF1">
    <property type="entry name" value="SPINDLE POLE BODY COMPONENT SPC105"/>
    <property type="match status" value="1"/>
</dbReference>
<evidence type="ECO:0000256" key="1">
    <source>
        <dbReference type="SAM" id="Coils"/>
    </source>
</evidence>
<evidence type="ECO:0000313" key="5">
    <source>
        <dbReference type="Proteomes" id="UP000005018"/>
    </source>
</evidence>
<dbReference type="GO" id="GO:0000776">
    <property type="term" value="C:kinetochore"/>
    <property type="evidence" value="ECO:0007669"/>
    <property type="project" value="TreeGrafter"/>
</dbReference>
<feature type="region of interest" description="Disordered" evidence="2">
    <location>
        <begin position="377"/>
        <end position="402"/>
    </location>
</feature>
<feature type="region of interest" description="Disordered" evidence="2">
    <location>
        <begin position="1"/>
        <end position="58"/>
    </location>
</feature>
<dbReference type="InterPro" id="IPR013253">
    <property type="entry name" value="Spc7_domain"/>
</dbReference>
<dbReference type="GO" id="GO:1990758">
    <property type="term" value="P:mitotic sister chromatid biorientation"/>
    <property type="evidence" value="ECO:0007669"/>
    <property type="project" value="TreeGrafter"/>
</dbReference>
<evidence type="ECO:0000313" key="4">
    <source>
        <dbReference type="EMBL" id="CCG24430.1"/>
    </source>
</evidence>
<evidence type="ECO:0000259" key="3">
    <source>
        <dbReference type="SMART" id="SM00787"/>
    </source>
</evidence>
<protein>
    <submittedName>
        <fullName evidence="4">Spc105 protein</fullName>
    </submittedName>
</protein>
<feature type="compositionally biased region" description="Acidic residues" evidence="2">
    <location>
        <begin position="335"/>
        <end position="344"/>
    </location>
</feature>
<organism evidence="4 5">
    <name type="scientific">Candida orthopsilosis (strain 90-125)</name>
    <name type="common">Yeast</name>
    <dbReference type="NCBI Taxonomy" id="1136231"/>
    <lineage>
        <taxon>Eukaryota</taxon>
        <taxon>Fungi</taxon>
        <taxon>Dikarya</taxon>
        <taxon>Ascomycota</taxon>
        <taxon>Saccharomycotina</taxon>
        <taxon>Pichiomycetes</taxon>
        <taxon>Debaryomycetaceae</taxon>
        <taxon>Candida/Lodderomyces clade</taxon>
        <taxon>Candida</taxon>
    </lineage>
</organism>
<dbReference type="HOGENOM" id="CLU_008574_0_0_1"/>
<feature type="compositionally biased region" description="Basic and acidic residues" evidence="2">
    <location>
        <begin position="131"/>
        <end position="145"/>
    </location>
</feature>
<dbReference type="GO" id="GO:0034501">
    <property type="term" value="P:protein localization to kinetochore"/>
    <property type="evidence" value="ECO:0007669"/>
    <property type="project" value="TreeGrafter"/>
</dbReference>
<keyword evidence="1" id="KW-0175">Coiled coil</keyword>
<name>H8X8F5_CANO9</name>
<feature type="region of interest" description="Disordered" evidence="2">
    <location>
        <begin position="522"/>
        <end position="550"/>
    </location>
</feature>
<dbReference type="OrthoDB" id="5592879at2759"/>
<feature type="compositionally biased region" description="Polar residues" evidence="2">
    <location>
        <begin position="388"/>
        <end position="402"/>
    </location>
</feature>
<feature type="compositionally biased region" description="Basic and acidic residues" evidence="2">
    <location>
        <begin position="377"/>
        <end position="387"/>
    </location>
</feature>
<feature type="region of interest" description="Disordered" evidence="2">
    <location>
        <begin position="71"/>
        <end position="172"/>
    </location>
</feature>
<keyword evidence="5" id="KW-1185">Reference proteome</keyword>
<evidence type="ECO:0000256" key="2">
    <source>
        <dbReference type="SAM" id="MobiDB-lite"/>
    </source>
</evidence>
<feature type="domain" description="Spc7 kinetochore protein" evidence="3">
    <location>
        <begin position="559"/>
        <end position="876"/>
    </location>
</feature>
<proteinExistence type="predicted"/>
<dbReference type="Pfam" id="PF08317">
    <property type="entry name" value="Spc7"/>
    <property type="match status" value="1"/>
</dbReference>
<dbReference type="RefSeq" id="XP_003870559.1">
    <property type="nucleotide sequence ID" value="XM_003870510.1"/>
</dbReference>
<reference evidence="4 5" key="1">
    <citation type="journal article" date="2012" name="PLoS ONE">
        <title>Sequence and analysis of the genome of the pathogenic yeast Candida orthopsilosis.</title>
        <authorList>
            <person name="Riccombeni A."/>
            <person name="Vidanes G."/>
            <person name="Proux-Wera E."/>
            <person name="Wolfe K.H."/>
            <person name="Butler G."/>
        </authorList>
    </citation>
    <scope>NUCLEOTIDE SEQUENCE [LARGE SCALE GENOMIC DNA]</scope>
    <source>
        <strain evidence="4 5">Co 90-125</strain>
    </source>
</reference>
<feature type="compositionally biased region" description="Polar residues" evidence="2">
    <location>
        <begin position="528"/>
        <end position="547"/>
    </location>
</feature>
<dbReference type="AlphaFoldDB" id="H8X8F5"/>
<feature type="coiled-coil region" evidence="1">
    <location>
        <begin position="726"/>
        <end position="810"/>
    </location>
</feature>
<feature type="region of interest" description="Disordered" evidence="2">
    <location>
        <begin position="236"/>
        <end position="258"/>
    </location>
</feature>
<dbReference type="InterPro" id="IPR033338">
    <property type="entry name" value="Spc105/Spc7"/>
</dbReference>
<dbReference type="PANTHER" id="PTHR28260">
    <property type="entry name" value="SPINDLE POLE BODY COMPONENT SPC105"/>
    <property type="match status" value="1"/>
</dbReference>
<sequence length="1032" mass="116785">MARSILKDNTAPLPSTSRRVSFAPEVTLHQIEVINPNKRRKTDGGASGYTSLSSESDFEVVHYSSQQELMKEDNDHLMNLSPVGIRNQDVQGDEFNDSSDDGNKPLTDSSDEESRDGGEVTRPELSSAHKRAIEVVKNVDGREETEMSMELTVKGSGTSLEKEKNGESVPNAPLIYASDEDADYSSNDEEVVNSFNTEDDGEEEDMQLTGMVQKFHSHQPVGSVDEPEDMQLTEPITATSRRYRQPSAGSDDDGGDDTINLTILMSKVDEARTRNQIGNGEDVQQGGGEGRVLDHDQKIGEEVDDASNMELTERVSRIVSHVPILKPNLEALPDVGDDEEDEEISVTKDDGDVNTPVGETEMQELVDMEVTEPVRSEAAYHEQEKSINETSTTETQEMELTQPIQNPSRESQLGAVDDQMSQNQDMELTQPVKGLVNKPQPSTSIEENIQEKTLGLGSSLSKITGESDVAHGQSVVSMDFTKRQVPLTDSQQSMELTQTRTIISRHKHGLSPVNGIVTASNSKRHEQQTTTKTSLPNIANEPSQEVSNGKEEERLMVNETSEGIVDRFANYEPVPLSQFLDDVNLKFYTDIDSINRSSIGMDSAESTTHQPPSIYDLISAIPYKEIHALSGFIVKELQNYIRDGEQVFQEFSAQIGNDNLPIMKEFYTTKDDRERDAMIISLNNIKISAKLESKSTWYKWRSTLTRNVIDEMDKQLDLLKQCQKDLDDYLRILDKHAARANEYKKELITKLQRLRNAKQTMGSLSQEQVNGMRYAFSQSKSELKDLAEKVDQAKNKLVQLDQSLVELSVQKRDLLKQVNDVEFDLEKRKPYTREEKIGIKKKYEQLTGLTRLKYARTEGTSNMVFVYEGMVTIKIDFVKHSFQVGEIQSNEFDFKELINHVYRFPISKHGEQKVNPLVEWGRFKSYWRKLVQFDKVLDFIRFQWPVRLISGKEDNDVIRFQFDYFDFGKRKKYIVEGSLAVASLLEFESSIVFTVKPARKFNLDDKEVNETLIKLGDGIDLPQCSYSFVSNI</sequence>
<feature type="region of interest" description="Disordered" evidence="2">
    <location>
        <begin position="331"/>
        <end position="357"/>
    </location>
</feature>
<dbReference type="Proteomes" id="UP000005018">
    <property type="component" value="Chromosome 6"/>
</dbReference>